<dbReference type="SMART" id="SM00829">
    <property type="entry name" value="PKS_ER"/>
    <property type="match status" value="1"/>
</dbReference>
<dbReference type="OrthoDB" id="809632at2759"/>
<evidence type="ECO:0000313" key="4">
    <source>
        <dbReference type="Proteomes" id="UP000886653"/>
    </source>
</evidence>
<dbReference type="InterPro" id="IPR013149">
    <property type="entry name" value="ADH-like_C"/>
</dbReference>
<evidence type="ECO:0000256" key="1">
    <source>
        <dbReference type="ARBA" id="ARBA00023002"/>
    </source>
</evidence>
<comment type="caution">
    <text evidence="3">The sequence shown here is derived from an EMBL/GenBank/DDBJ whole genome shotgun (WGS) entry which is preliminary data.</text>
</comment>
<dbReference type="Gene3D" id="3.90.180.10">
    <property type="entry name" value="Medium-chain alcohol dehydrogenases, catalytic domain"/>
    <property type="match status" value="1"/>
</dbReference>
<dbReference type="InterPro" id="IPR020843">
    <property type="entry name" value="ER"/>
</dbReference>
<keyword evidence="4" id="KW-1185">Reference proteome</keyword>
<dbReference type="InterPro" id="IPR036291">
    <property type="entry name" value="NAD(P)-bd_dom_sf"/>
</dbReference>
<feature type="domain" description="Enoyl reductase (ER)" evidence="2">
    <location>
        <begin position="23"/>
        <end position="348"/>
    </location>
</feature>
<dbReference type="Gene3D" id="3.40.50.720">
    <property type="entry name" value="NAD(P)-binding Rossmann-like Domain"/>
    <property type="match status" value="1"/>
</dbReference>
<dbReference type="Proteomes" id="UP000886653">
    <property type="component" value="Unassembled WGS sequence"/>
</dbReference>
<dbReference type="CDD" id="cd05288">
    <property type="entry name" value="PGDH"/>
    <property type="match status" value="1"/>
</dbReference>
<gene>
    <name evidence="3" type="ORF">CROQUDRAFT_668496</name>
</gene>
<organism evidence="3 4">
    <name type="scientific">Cronartium quercuum f. sp. fusiforme G11</name>
    <dbReference type="NCBI Taxonomy" id="708437"/>
    <lineage>
        <taxon>Eukaryota</taxon>
        <taxon>Fungi</taxon>
        <taxon>Dikarya</taxon>
        <taxon>Basidiomycota</taxon>
        <taxon>Pucciniomycotina</taxon>
        <taxon>Pucciniomycetes</taxon>
        <taxon>Pucciniales</taxon>
        <taxon>Coleosporiaceae</taxon>
        <taxon>Cronartium</taxon>
    </lineage>
</organism>
<dbReference type="GO" id="GO:0016628">
    <property type="term" value="F:oxidoreductase activity, acting on the CH-CH group of donors, NAD or NADP as acceptor"/>
    <property type="evidence" value="ECO:0007669"/>
    <property type="project" value="InterPro"/>
</dbReference>
<dbReference type="InterPro" id="IPR041694">
    <property type="entry name" value="ADH_N_2"/>
</dbReference>
<keyword evidence="1" id="KW-0560">Oxidoreductase</keyword>
<dbReference type="Pfam" id="PF16884">
    <property type="entry name" value="ADH_N_2"/>
    <property type="match status" value="1"/>
</dbReference>
<dbReference type="AlphaFoldDB" id="A0A9P6NNX1"/>
<evidence type="ECO:0000313" key="3">
    <source>
        <dbReference type="EMBL" id="KAG0150611.1"/>
    </source>
</evidence>
<dbReference type="SUPFAM" id="SSF50129">
    <property type="entry name" value="GroES-like"/>
    <property type="match status" value="1"/>
</dbReference>
<dbReference type="SUPFAM" id="SSF51735">
    <property type="entry name" value="NAD(P)-binding Rossmann-fold domains"/>
    <property type="match status" value="1"/>
</dbReference>
<dbReference type="FunFam" id="3.40.50.720:FF:000121">
    <property type="entry name" value="Prostaglandin reductase 2"/>
    <property type="match status" value="1"/>
</dbReference>
<dbReference type="InterPro" id="IPR045010">
    <property type="entry name" value="MDR_fam"/>
</dbReference>
<dbReference type="EMBL" id="MU167218">
    <property type="protein sequence ID" value="KAG0150611.1"/>
    <property type="molecule type" value="Genomic_DNA"/>
</dbReference>
<dbReference type="PANTHER" id="PTHR43205:SF7">
    <property type="entry name" value="PROSTAGLANDIN REDUCTASE 1"/>
    <property type="match status" value="1"/>
</dbReference>
<protein>
    <recommendedName>
        <fullName evidence="2">Enoyl reductase (ER) domain-containing protein</fullName>
    </recommendedName>
</protein>
<proteinExistence type="predicted"/>
<sequence>MTLAKNPAVIFSSPPSSGYPVAGQHLTYSDANQIDTDNVDLKGGVLLRNRVVSIDPYQRGRMRAPEIKSYAPPFTLGKPITNFGVGRVLRSEDKRFKVGDEIFTNLIGFEAYTIIPKEGLEGIATRVIDQTVGLPVEKWTGAAGMPGMTAYYGFYEIGAPKKGETIFISAASGAVGQIVGQLAKREGLKVIGSCGSDEKVEYLKNELDFDYAFNYKTCKTLDELKKFEPINIYWDNVGGETLDDFFLVAANQARIIACGMISQYNVSGVPYGVKNIILTVAKSIKMQGFIVLNPEVWKPTEPKFFNSVPQWLAKGEIKSKEDVTKGLENAVESVIGIFKGQNFGKAVVEIWDGN</sequence>
<dbReference type="PANTHER" id="PTHR43205">
    <property type="entry name" value="PROSTAGLANDIN REDUCTASE"/>
    <property type="match status" value="1"/>
</dbReference>
<dbReference type="InterPro" id="IPR011032">
    <property type="entry name" value="GroES-like_sf"/>
</dbReference>
<accession>A0A9P6NNX1</accession>
<dbReference type="Pfam" id="PF00107">
    <property type="entry name" value="ADH_zinc_N"/>
    <property type="match status" value="1"/>
</dbReference>
<reference evidence="3" key="1">
    <citation type="submission" date="2013-11" db="EMBL/GenBank/DDBJ databases">
        <title>Genome sequence of the fusiform rust pathogen reveals effectors for host alternation and coevolution with pine.</title>
        <authorList>
            <consortium name="DOE Joint Genome Institute"/>
            <person name="Smith K."/>
            <person name="Pendleton A."/>
            <person name="Kubisiak T."/>
            <person name="Anderson C."/>
            <person name="Salamov A."/>
            <person name="Aerts A."/>
            <person name="Riley R."/>
            <person name="Clum A."/>
            <person name="Lindquist E."/>
            <person name="Ence D."/>
            <person name="Campbell M."/>
            <person name="Kronenberg Z."/>
            <person name="Feau N."/>
            <person name="Dhillon B."/>
            <person name="Hamelin R."/>
            <person name="Burleigh J."/>
            <person name="Smith J."/>
            <person name="Yandell M."/>
            <person name="Nelson C."/>
            <person name="Grigoriev I."/>
            <person name="Davis J."/>
        </authorList>
    </citation>
    <scope>NUCLEOTIDE SEQUENCE</scope>
    <source>
        <strain evidence="3">G11</strain>
    </source>
</reference>
<evidence type="ECO:0000259" key="2">
    <source>
        <dbReference type="SMART" id="SM00829"/>
    </source>
</evidence>
<name>A0A9P6NNX1_9BASI</name>